<feature type="chain" id="PRO_5008905795" evidence="2">
    <location>
        <begin position="31"/>
        <end position="77"/>
    </location>
</feature>
<evidence type="ECO:0000313" key="3">
    <source>
        <dbReference type="EMBL" id="ODN06619.1"/>
    </source>
</evidence>
<feature type="compositionally biased region" description="Basic and acidic residues" evidence="1">
    <location>
        <begin position="57"/>
        <end position="66"/>
    </location>
</feature>
<proteinExistence type="predicted"/>
<evidence type="ECO:0000256" key="1">
    <source>
        <dbReference type="SAM" id="MobiDB-lite"/>
    </source>
</evidence>
<keyword evidence="4" id="KW-1185">Reference proteome</keyword>
<feature type="signal peptide" evidence="2">
    <location>
        <begin position="1"/>
        <end position="30"/>
    </location>
</feature>
<evidence type="ECO:0000256" key="2">
    <source>
        <dbReference type="SAM" id="SignalP"/>
    </source>
</evidence>
<feature type="compositionally biased region" description="Basic residues" evidence="1">
    <location>
        <begin position="67"/>
        <end position="77"/>
    </location>
</feature>
<protein>
    <submittedName>
        <fullName evidence="3">Uncharacterized protein</fullName>
    </submittedName>
</protein>
<reference evidence="3 4" key="1">
    <citation type="journal article" date="2016" name="Genome Biol. Evol.">
        <title>Gene Family Evolution Reflects Adaptation to Soil Environmental Stressors in the Genome of the Collembolan Orchesella cincta.</title>
        <authorList>
            <person name="Faddeeva-Vakhrusheva A."/>
            <person name="Derks M.F."/>
            <person name="Anvar S.Y."/>
            <person name="Agamennone V."/>
            <person name="Suring W."/>
            <person name="Smit S."/>
            <person name="van Straalen N.M."/>
            <person name="Roelofs D."/>
        </authorList>
    </citation>
    <scope>NUCLEOTIDE SEQUENCE [LARGE SCALE GENOMIC DNA]</scope>
    <source>
        <tissue evidence="3">Mixed pool</tissue>
    </source>
</reference>
<gene>
    <name evidence="3" type="ORF">Ocin01_00092</name>
</gene>
<sequence length="77" mass="8883">MSLLRKSCIYGLCLMVVIAMILENADQADAAPARGPPSYIKPRRKCPSGYKKGMDGICRKPGENQRRRSYRRYRYRT</sequence>
<accession>A0A1D2NN23</accession>
<dbReference type="AlphaFoldDB" id="A0A1D2NN23"/>
<keyword evidence="2" id="KW-0732">Signal</keyword>
<dbReference type="EMBL" id="LJIJ01000002">
    <property type="protein sequence ID" value="ODN06619.1"/>
    <property type="molecule type" value="Genomic_DNA"/>
</dbReference>
<name>A0A1D2NN23_ORCCI</name>
<dbReference type="Proteomes" id="UP000094527">
    <property type="component" value="Unassembled WGS sequence"/>
</dbReference>
<evidence type="ECO:0000313" key="4">
    <source>
        <dbReference type="Proteomes" id="UP000094527"/>
    </source>
</evidence>
<feature type="region of interest" description="Disordered" evidence="1">
    <location>
        <begin position="57"/>
        <end position="77"/>
    </location>
</feature>
<comment type="caution">
    <text evidence="3">The sequence shown here is derived from an EMBL/GenBank/DDBJ whole genome shotgun (WGS) entry which is preliminary data.</text>
</comment>
<organism evidence="3 4">
    <name type="scientific">Orchesella cincta</name>
    <name type="common">Springtail</name>
    <name type="synonym">Podura cincta</name>
    <dbReference type="NCBI Taxonomy" id="48709"/>
    <lineage>
        <taxon>Eukaryota</taxon>
        <taxon>Metazoa</taxon>
        <taxon>Ecdysozoa</taxon>
        <taxon>Arthropoda</taxon>
        <taxon>Hexapoda</taxon>
        <taxon>Collembola</taxon>
        <taxon>Entomobryomorpha</taxon>
        <taxon>Entomobryoidea</taxon>
        <taxon>Orchesellidae</taxon>
        <taxon>Orchesellinae</taxon>
        <taxon>Orchesella</taxon>
    </lineage>
</organism>